<reference evidence="1" key="1">
    <citation type="submission" date="2022-03" db="EMBL/GenBank/DDBJ databases">
        <authorList>
            <person name="Lindestad O."/>
        </authorList>
    </citation>
    <scope>NUCLEOTIDE SEQUENCE</scope>
</reference>
<sequence length="245" mass="27969">MVKNAKESLSEVKNILVDAGYTGENFATQIKVTIGATVEQRNIKMGDVFSMSMESSKDNKDRNEQFLMQVAAWLVDNTSLTFDQIAQCCKLSLEKVQDIADEEIEVEKYDPIISEIITEKEIDNCKKNPNRVPNLIIKNMKKRAKTISFLAFASTARRRDKPNAIYYLVKKFPILNNNVIAKLVGTTNYTVEQVRDRSHHNILNIKPQDPVLLGLCSQENLEAEVEKAKVEEEKKQRLKNINNSY</sequence>
<dbReference type="OrthoDB" id="8299769at2759"/>
<accession>A0A8S4QK94</accession>
<name>A0A8S4QK94_9NEOP</name>
<gene>
    <name evidence="1" type="primary">jg12649</name>
    <name evidence="1" type="ORF">PAEG_LOCUS2358</name>
</gene>
<evidence type="ECO:0000313" key="1">
    <source>
        <dbReference type="EMBL" id="CAH2210453.1"/>
    </source>
</evidence>
<dbReference type="Pfam" id="PF06242">
    <property type="entry name" value="TrcR"/>
    <property type="match status" value="1"/>
</dbReference>
<dbReference type="AlphaFoldDB" id="A0A8S4QK94"/>
<dbReference type="EMBL" id="CAKXAJ010007522">
    <property type="protein sequence ID" value="CAH2210453.1"/>
    <property type="molecule type" value="Genomic_DNA"/>
</dbReference>
<dbReference type="Proteomes" id="UP000838756">
    <property type="component" value="Unassembled WGS sequence"/>
</dbReference>
<protein>
    <submittedName>
        <fullName evidence="1">Jg12649 protein</fullName>
    </submittedName>
</protein>
<proteinExistence type="predicted"/>
<dbReference type="InterPro" id="IPR010421">
    <property type="entry name" value="TrcR"/>
</dbReference>
<comment type="caution">
    <text evidence="1">The sequence shown here is derived from an EMBL/GenBank/DDBJ whole genome shotgun (WGS) entry which is preliminary data.</text>
</comment>
<organism evidence="1 2">
    <name type="scientific">Pararge aegeria aegeria</name>
    <dbReference type="NCBI Taxonomy" id="348720"/>
    <lineage>
        <taxon>Eukaryota</taxon>
        <taxon>Metazoa</taxon>
        <taxon>Ecdysozoa</taxon>
        <taxon>Arthropoda</taxon>
        <taxon>Hexapoda</taxon>
        <taxon>Insecta</taxon>
        <taxon>Pterygota</taxon>
        <taxon>Neoptera</taxon>
        <taxon>Endopterygota</taxon>
        <taxon>Lepidoptera</taxon>
        <taxon>Glossata</taxon>
        <taxon>Ditrysia</taxon>
        <taxon>Papilionoidea</taxon>
        <taxon>Nymphalidae</taxon>
        <taxon>Satyrinae</taxon>
        <taxon>Satyrini</taxon>
        <taxon>Parargina</taxon>
        <taxon>Pararge</taxon>
    </lineage>
</organism>
<keyword evidence="2" id="KW-1185">Reference proteome</keyword>
<evidence type="ECO:0000313" key="2">
    <source>
        <dbReference type="Proteomes" id="UP000838756"/>
    </source>
</evidence>